<dbReference type="Proteomes" id="UP001500655">
    <property type="component" value="Unassembled WGS sequence"/>
</dbReference>
<dbReference type="EMBL" id="BAAALS010000002">
    <property type="protein sequence ID" value="GAA1738118.1"/>
    <property type="molecule type" value="Genomic_DNA"/>
</dbReference>
<protein>
    <submittedName>
        <fullName evidence="1">Uncharacterized protein</fullName>
    </submittedName>
</protein>
<evidence type="ECO:0000313" key="2">
    <source>
        <dbReference type="Proteomes" id="UP001500655"/>
    </source>
</evidence>
<accession>A0ABP4VU26</accession>
<gene>
    <name evidence="1" type="ORF">GCM10009681_06010</name>
</gene>
<name>A0ABP4VU26_9ACTN</name>
<organism evidence="1 2">
    <name type="scientific">Luedemannella helvata</name>
    <dbReference type="NCBI Taxonomy" id="349315"/>
    <lineage>
        <taxon>Bacteria</taxon>
        <taxon>Bacillati</taxon>
        <taxon>Actinomycetota</taxon>
        <taxon>Actinomycetes</taxon>
        <taxon>Micromonosporales</taxon>
        <taxon>Micromonosporaceae</taxon>
        <taxon>Luedemannella</taxon>
    </lineage>
</organism>
<dbReference type="RefSeq" id="WP_344076493.1">
    <property type="nucleotide sequence ID" value="NZ_BAAALS010000002.1"/>
</dbReference>
<evidence type="ECO:0000313" key="1">
    <source>
        <dbReference type="EMBL" id="GAA1738118.1"/>
    </source>
</evidence>
<sequence length="187" mass="21038">MNAAPLTDHNAHRLIAAIAKYDSNAAYDGVFAEVHTRLRDAGEAGKADIAIIAFWKRIRLDATWVGNLLSMPEEDIRRATRSAFGQAGDREALSELAVLPGFRTWGAMATALLCAYDPLRWPVMDRNAFEGLRQLGQRVDGKAPTYFRDVRQLRDQLVRYRPGTTVREIDKALFIIGREILDRRGRA</sequence>
<comment type="caution">
    <text evidence="1">The sequence shown here is derived from an EMBL/GenBank/DDBJ whole genome shotgun (WGS) entry which is preliminary data.</text>
</comment>
<reference evidence="2" key="1">
    <citation type="journal article" date="2019" name="Int. J. Syst. Evol. Microbiol.">
        <title>The Global Catalogue of Microorganisms (GCM) 10K type strain sequencing project: providing services to taxonomists for standard genome sequencing and annotation.</title>
        <authorList>
            <consortium name="The Broad Institute Genomics Platform"/>
            <consortium name="The Broad Institute Genome Sequencing Center for Infectious Disease"/>
            <person name="Wu L."/>
            <person name="Ma J."/>
        </authorList>
    </citation>
    <scope>NUCLEOTIDE SEQUENCE [LARGE SCALE GENOMIC DNA]</scope>
    <source>
        <strain evidence="2">JCM 13249</strain>
    </source>
</reference>
<keyword evidence="2" id="KW-1185">Reference proteome</keyword>
<proteinExistence type="predicted"/>